<keyword evidence="1" id="KW-1133">Transmembrane helix</keyword>
<evidence type="ECO:0000313" key="3">
    <source>
        <dbReference type="Proteomes" id="UP000276133"/>
    </source>
</evidence>
<evidence type="ECO:0000313" key="2">
    <source>
        <dbReference type="EMBL" id="RNA14105.1"/>
    </source>
</evidence>
<accession>A0A3M7QT07</accession>
<reference evidence="2 3" key="1">
    <citation type="journal article" date="2018" name="Sci. Rep.">
        <title>Genomic signatures of local adaptation to the degree of environmental predictability in rotifers.</title>
        <authorList>
            <person name="Franch-Gras L."/>
            <person name="Hahn C."/>
            <person name="Garcia-Roger E.M."/>
            <person name="Carmona M.J."/>
            <person name="Serra M."/>
            <person name="Gomez A."/>
        </authorList>
    </citation>
    <scope>NUCLEOTIDE SEQUENCE [LARGE SCALE GENOMIC DNA]</scope>
    <source>
        <strain evidence="2">HYR1</strain>
    </source>
</reference>
<comment type="caution">
    <text evidence="2">The sequence shown here is derived from an EMBL/GenBank/DDBJ whole genome shotgun (WGS) entry which is preliminary data.</text>
</comment>
<dbReference type="EMBL" id="REGN01005258">
    <property type="protein sequence ID" value="RNA14105.1"/>
    <property type="molecule type" value="Genomic_DNA"/>
</dbReference>
<feature type="transmembrane region" description="Helical" evidence="1">
    <location>
        <begin position="89"/>
        <end position="108"/>
    </location>
</feature>
<proteinExistence type="predicted"/>
<dbReference type="Proteomes" id="UP000276133">
    <property type="component" value="Unassembled WGS sequence"/>
</dbReference>
<name>A0A3M7QT07_BRAPC</name>
<sequence>MHYLICLMLCIGPECDIATSLSISLETFKLRWSINTCSYTSNERDRIDGPKGTNRFGKDFLTLKITFFHLFKLTGDPAPFFELVKLAAWTWYMPGCAFSLGFRIFLIFRDDARIMYQLYEVPCVKRSIKSCHIANRKYFVIMNEKHQN</sequence>
<keyword evidence="1" id="KW-0812">Transmembrane</keyword>
<evidence type="ECO:0000256" key="1">
    <source>
        <dbReference type="SAM" id="Phobius"/>
    </source>
</evidence>
<dbReference type="AlphaFoldDB" id="A0A3M7QT07"/>
<keyword evidence="1" id="KW-0472">Membrane</keyword>
<keyword evidence="3" id="KW-1185">Reference proteome</keyword>
<organism evidence="2 3">
    <name type="scientific">Brachionus plicatilis</name>
    <name type="common">Marine rotifer</name>
    <name type="synonym">Brachionus muelleri</name>
    <dbReference type="NCBI Taxonomy" id="10195"/>
    <lineage>
        <taxon>Eukaryota</taxon>
        <taxon>Metazoa</taxon>
        <taxon>Spiralia</taxon>
        <taxon>Gnathifera</taxon>
        <taxon>Rotifera</taxon>
        <taxon>Eurotatoria</taxon>
        <taxon>Monogononta</taxon>
        <taxon>Pseudotrocha</taxon>
        <taxon>Ploima</taxon>
        <taxon>Brachionidae</taxon>
        <taxon>Brachionus</taxon>
    </lineage>
</organism>
<protein>
    <submittedName>
        <fullName evidence="2">Uncharacterized protein</fullName>
    </submittedName>
</protein>
<gene>
    <name evidence="2" type="ORF">BpHYR1_024394</name>
</gene>